<evidence type="ECO:0000256" key="2">
    <source>
        <dbReference type="ARBA" id="ARBA00022747"/>
    </source>
</evidence>
<organism evidence="5">
    <name type="scientific">Lacrimispora sp. BS-2</name>
    <dbReference type="NCBI Taxonomy" id="3151850"/>
    <lineage>
        <taxon>Bacteria</taxon>
        <taxon>Bacillati</taxon>
        <taxon>Bacillota</taxon>
        <taxon>Clostridia</taxon>
        <taxon>Lachnospirales</taxon>
        <taxon>Lachnospiraceae</taxon>
        <taxon>Lacrimispora</taxon>
    </lineage>
</organism>
<keyword evidence="5" id="KW-0255">Endonuclease</keyword>
<comment type="similarity">
    <text evidence="1">Belongs to the type-I restriction system S methylase family.</text>
</comment>
<dbReference type="PANTHER" id="PTHR30408:SF12">
    <property type="entry name" value="TYPE I RESTRICTION ENZYME MJAVIII SPECIFICITY SUBUNIT"/>
    <property type="match status" value="1"/>
</dbReference>
<dbReference type="EMBL" id="CP157940">
    <property type="protein sequence ID" value="XBS53282.1"/>
    <property type="molecule type" value="Genomic_DNA"/>
</dbReference>
<dbReference type="Gene3D" id="3.90.220.20">
    <property type="entry name" value="DNA methylase specificity domains"/>
    <property type="match status" value="2"/>
</dbReference>
<evidence type="ECO:0000256" key="3">
    <source>
        <dbReference type="ARBA" id="ARBA00023125"/>
    </source>
</evidence>
<evidence type="ECO:0000259" key="4">
    <source>
        <dbReference type="Pfam" id="PF01420"/>
    </source>
</evidence>
<keyword evidence="3" id="KW-0238">DNA-binding</keyword>
<dbReference type="GO" id="GO:0016787">
    <property type="term" value="F:hydrolase activity"/>
    <property type="evidence" value="ECO:0007669"/>
    <property type="project" value="UniProtKB-KW"/>
</dbReference>
<name>A0AAU7PM07_9FIRM</name>
<protein>
    <submittedName>
        <fullName evidence="5">Restriction endonuclease subunit S</fullName>
        <ecNumber evidence="5">3.1.21.-</ecNumber>
    </submittedName>
</protein>
<dbReference type="RefSeq" id="WP_349945191.1">
    <property type="nucleotide sequence ID" value="NZ_CP157940.1"/>
</dbReference>
<dbReference type="EC" id="3.1.21.-" evidence="5"/>
<gene>
    <name evidence="5" type="ORF">ABFV83_15840</name>
</gene>
<dbReference type="Gene3D" id="1.10.287.1120">
    <property type="entry name" value="Bipartite methylase S protein"/>
    <property type="match status" value="1"/>
</dbReference>
<dbReference type="GO" id="GO:0004519">
    <property type="term" value="F:endonuclease activity"/>
    <property type="evidence" value="ECO:0007669"/>
    <property type="project" value="UniProtKB-KW"/>
</dbReference>
<evidence type="ECO:0000256" key="1">
    <source>
        <dbReference type="ARBA" id="ARBA00010923"/>
    </source>
</evidence>
<dbReference type="InterPro" id="IPR000055">
    <property type="entry name" value="Restrct_endonuc_typeI_TRD"/>
</dbReference>
<keyword evidence="5" id="KW-0378">Hydrolase</keyword>
<proteinExistence type="inferred from homology"/>
<dbReference type="AlphaFoldDB" id="A0AAU7PM07"/>
<evidence type="ECO:0000313" key="5">
    <source>
        <dbReference type="EMBL" id="XBS53282.1"/>
    </source>
</evidence>
<reference evidence="5" key="1">
    <citation type="submission" date="2024-06" db="EMBL/GenBank/DDBJ databases">
        <title>Lacrimispora cavernae sp. nov., a novel anaerobe isolated from bat guano pile inside a cave.</title>
        <authorList>
            <person name="Miller S.L."/>
            <person name="Lu N."/>
            <person name="King J."/>
            <person name="Sankaranarayanan K."/>
            <person name="Lawson P.A."/>
        </authorList>
    </citation>
    <scope>NUCLEOTIDE SEQUENCE</scope>
    <source>
        <strain evidence="5">BS-2</strain>
    </source>
</reference>
<dbReference type="REBASE" id="838488">
    <property type="entry name" value="S1.LspBS2ORF15850P"/>
</dbReference>
<sequence>MNKNVKTALIPKYRFWEFVENGPVICENGNLIFKQVSNKTHNSDLPILAISQEYGAIPRDEIDYKVSVTEKSLESYKVVEKGDFIISLRSFQGGIEYSTYHGICSPAYIILRKKIDVEEQYYKYYFKSNRFIQDLNKDLEGIRDGKMVNYNQFSNILLPKPDKKEQQKIADCLISLDDLITAEDKKLSALKDHKKGLMQKLFPVEGKTVPEWRFPEFRDCEEWEYFKLSDIGEIITGSTPATNKNEYYGGQFMFASPSDISDKRYLNSTKTTLSELGFQQTRHIKANSILFVCIGSTIGKLAQNREVCATNQQINSLVPFENYHNSFVYFALEFSSNVISNLAGKQAVPIVNKTLFSNVVIPLPLEKKEQEKISDCLSSVDELIAGQADKIKALKEQKKGLMQGLFPSIEEVSR</sequence>
<dbReference type="InterPro" id="IPR052021">
    <property type="entry name" value="Type-I_RS_S_subunit"/>
</dbReference>
<dbReference type="Pfam" id="PF01420">
    <property type="entry name" value="Methylase_S"/>
    <property type="match status" value="2"/>
</dbReference>
<dbReference type="GO" id="GO:0009307">
    <property type="term" value="P:DNA restriction-modification system"/>
    <property type="evidence" value="ECO:0007669"/>
    <property type="project" value="UniProtKB-KW"/>
</dbReference>
<dbReference type="GO" id="GO:0003677">
    <property type="term" value="F:DNA binding"/>
    <property type="evidence" value="ECO:0007669"/>
    <property type="project" value="UniProtKB-KW"/>
</dbReference>
<dbReference type="CDD" id="cd17286">
    <property type="entry name" value="RMtype1_S_Lla161ORF747P_TRD1-CR1_like"/>
    <property type="match status" value="1"/>
</dbReference>
<dbReference type="PANTHER" id="PTHR30408">
    <property type="entry name" value="TYPE-1 RESTRICTION ENZYME ECOKI SPECIFICITY PROTEIN"/>
    <property type="match status" value="1"/>
</dbReference>
<keyword evidence="2" id="KW-0680">Restriction system</keyword>
<dbReference type="SUPFAM" id="SSF116734">
    <property type="entry name" value="DNA methylase specificity domain"/>
    <property type="match status" value="2"/>
</dbReference>
<accession>A0AAU7PM07</accession>
<feature type="domain" description="Type I restriction modification DNA specificity" evidence="4">
    <location>
        <begin position="221"/>
        <end position="394"/>
    </location>
</feature>
<keyword evidence="5" id="KW-0540">Nuclease</keyword>
<dbReference type="InterPro" id="IPR044946">
    <property type="entry name" value="Restrct_endonuc_typeI_TRD_sf"/>
</dbReference>
<feature type="domain" description="Type I restriction modification DNA specificity" evidence="4">
    <location>
        <begin position="16"/>
        <end position="191"/>
    </location>
</feature>